<gene>
    <name evidence="1" type="ORF">PC110_g21860</name>
</gene>
<evidence type="ECO:0000313" key="2">
    <source>
        <dbReference type="Proteomes" id="UP000251314"/>
    </source>
</evidence>
<name>A0A329RAM2_9STRA</name>
<keyword evidence="2" id="KW-1185">Reference proteome</keyword>
<protein>
    <submittedName>
        <fullName evidence="1">Uncharacterized protein</fullName>
    </submittedName>
</protein>
<sequence length="57" mass="6634">MPRKQKHVGNLNFEQKKKICSWKLDKPTLTQEHLAQKAQKEFTMIKKPAQGTPNCNL</sequence>
<dbReference type="VEuPathDB" id="FungiDB:PC110_g21860"/>
<comment type="caution">
    <text evidence="1">The sequence shown here is derived from an EMBL/GenBank/DDBJ whole genome shotgun (WGS) entry which is preliminary data.</text>
</comment>
<evidence type="ECO:0000313" key="1">
    <source>
        <dbReference type="EMBL" id="RAW21695.1"/>
    </source>
</evidence>
<organism evidence="1 2">
    <name type="scientific">Phytophthora cactorum</name>
    <dbReference type="NCBI Taxonomy" id="29920"/>
    <lineage>
        <taxon>Eukaryota</taxon>
        <taxon>Sar</taxon>
        <taxon>Stramenopiles</taxon>
        <taxon>Oomycota</taxon>
        <taxon>Peronosporomycetes</taxon>
        <taxon>Peronosporales</taxon>
        <taxon>Peronosporaceae</taxon>
        <taxon>Phytophthora</taxon>
    </lineage>
</organism>
<accession>A0A329RAM2</accession>
<dbReference type="AlphaFoldDB" id="A0A329RAM2"/>
<reference evidence="1 2" key="1">
    <citation type="submission" date="2018-01" db="EMBL/GenBank/DDBJ databases">
        <title>Draft genome of the strawberry crown rot pathogen Phytophthora cactorum.</title>
        <authorList>
            <person name="Armitage A.D."/>
            <person name="Lysoe E."/>
            <person name="Nellist C.F."/>
            <person name="Harrison R.J."/>
            <person name="Brurberg M.B."/>
        </authorList>
    </citation>
    <scope>NUCLEOTIDE SEQUENCE [LARGE SCALE GENOMIC DNA]</scope>
    <source>
        <strain evidence="1 2">10300</strain>
    </source>
</reference>
<dbReference type="EMBL" id="MJFZ01001607">
    <property type="protein sequence ID" value="RAW21695.1"/>
    <property type="molecule type" value="Genomic_DNA"/>
</dbReference>
<proteinExistence type="predicted"/>
<dbReference type="Proteomes" id="UP000251314">
    <property type="component" value="Unassembled WGS sequence"/>
</dbReference>